<keyword evidence="6" id="KW-0324">Glycolysis</keyword>
<dbReference type="PROSITE" id="PS51255">
    <property type="entry name" value="ADPK"/>
    <property type="match status" value="1"/>
</dbReference>
<evidence type="ECO:0000313" key="8">
    <source>
        <dbReference type="Proteomes" id="UP001497472"/>
    </source>
</evidence>
<evidence type="ECO:0000256" key="1">
    <source>
        <dbReference type="ARBA" id="ARBA00022490"/>
    </source>
</evidence>
<accession>A0AAV1J3G8</accession>
<keyword evidence="3" id="KW-0479">Metal-binding</keyword>
<keyword evidence="1" id="KW-0963">Cytoplasm</keyword>
<dbReference type="SUPFAM" id="SSF53613">
    <property type="entry name" value="Ribokinase-like"/>
    <property type="match status" value="1"/>
</dbReference>
<evidence type="ECO:0000256" key="2">
    <source>
        <dbReference type="ARBA" id="ARBA00022679"/>
    </source>
</evidence>
<keyword evidence="2" id="KW-0808">Transferase</keyword>
<dbReference type="GO" id="GO:0046872">
    <property type="term" value="F:metal ion binding"/>
    <property type="evidence" value="ECO:0007669"/>
    <property type="project" value="UniProtKB-KW"/>
</dbReference>
<dbReference type="EMBL" id="CAVLEF010000004">
    <property type="protein sequence ID" value="CAK1542946.1"/>
    <property type="molecule type" value="Genomic_DNA"/>
</dbReference>
<sequence length="539" mass="61522">MNRTPLGEKRKQNRPYKRWTDDFKEKRETATIFQIQIFPRVSRVRQSAFMYLFYTPIKVVLGLRKCVSARVWPEKNDIGDERLSPVKEYLLYLEKENAVGSGVKQPKVALGYGACHDLFVNATSFLNFKDLKGPPEHFNEITSKEEFLKSFAYFFKHGAAAERFMSNSDLYDQLVEEALTLPDTRWAIGGNAPLMARRFFMEGWKVLLAAKMSKKLKEYIPKEIEIVGADDTEEVKDDVHMILEYKADQQFGAFKSPRANRYIMHNDENNPLLSSLEKLGDGLGKFKPNLLVISGLQMMDNFPFKKNGRDLRAERLDLVKEQILSQPLDTLSHFEMASYVDLELLTHLTTKVLPYVDSVGMNEQELSNLYNVLEYGEVIVVADSNPRIATALDQMRKTFHLIRMKNNEYQSKREITRIHVHTLAYQAILTVKDSDWKRTEAAAAKASLTAHRYVCNNQKISLDKSKLLLDDSFSTTTDNDNNSRVFFEPSKPVACWDEDLNNTKVEICVAPVLICTEAQLTAGAGDNISAAGLVLQIEK</sequence>
<evidence type="ECO:0000313" key="7">
    <source>
        <dbReference type="EMBL" id="CAK1542946.1"/>
    </source>
</evidence>
<evidence type="ECO:0008006" key="9">
    <source>
        <dbReference type="Google" id="ProtNLM"/>
    </source>
</evidence>
<protein>
    <recommendedName>
        <fullName evidence="9">ADP-dependent glucokinase</fullName>
    </recommendedName>
</protein>
<name>A0AAV1J3G8_9NEOP</name>
<keyword evidence="8" id="KW-1185">Reference proteome</keyword>
<dbReference type="Gene3D" id="3.40.1190.20">
    <property type="match status" value="1"/>
</dbReference>
<dbReference type="GO" id="GO:0005783">
    <property type="term" value="C:endoplasmic reticulum"/>
    <property type="evidence" value="ECO:0007669"/>
    <property type="project" value="TreeGrafter"/>
</dbReference>
<dbReference type="InterPro" id="IPR029056">
    <property type="entry name" value="Ribokinase-like"/>
</dbReference>
<evidence type="ECO:0000256" key="3">
    <source>
        <dbReference type="ARBA" id="ARBA00022723"/>
    </source>
</evidence>
<evidence type="ECO:0000256" key="6">
    <source>
        <dbReference type="ARBA" id="ARBA00023152"/>
    </source>
</evidence>
<gene>
    <name evidence="7" type="ORF">LNINA_LOCUS2792</name>
</gene>
<keyword evidence="4" id="KW-0418">Kinase</keyword>
<dbReference type="PANTHER" id="PTHR21208:SF1">
    <property type="entry name" value="ADP-DEPENDENT GLUCOKINASE"/>
    <property type="match status" value="1"/>
</dbReference>
<evidence type="ECO:0000256" key="4">
    <source>
        <dbReference type="ARBA" id="ARBA00022777"/>
    </source>
</evidence>
<dbReference type="Pfam" id="PF04587">
    <property type="entry name" value="ADP_PFK_GK"/>
    <property type="match status" value="1"/>
</dbReference>
<proteinExistence type="predicted"/>
<dbReference type="PANTHER" id="PTHR21208">
    <property type="entry name" value="ADP-DEPENDENT GLUCOKINASE"/>
    <property type="match status" value="1"/>
</dbReference>
<dbReference type="Proteomes" id="UP001497472">
    <property type="component" value="Unassembled WGS sequence"/>
</dbReference>
<organism evidence="7 8">
    <name type="scientific">Leptosia nina</name>
    <dbReference type="NCBI Taxonomy" id="320188"/>
    <lineage>
        <taxon>Eukaryota</taxon>
        <taxon>Metazoa</taxon>
        <taxon>Ecdysozoa</taxon>
        <taxon>Arthropoda</taxon>
        <taxon>Hexapoda</taxon>
        <taxon>Insecta</taxon>
        <taxon>Pterygota</taxon>
        <taxon>Neoptera</taxon>
        <taxon>Endopterygota</taxon>
        <taxon>Lepidoptera</taxon>
        <taxon>Glossata</taxon>
        <taxon>Ditrysia</taxon>
        <taxon>Papilionoidea</taxon>
        <taxon>Pieridae</taxon>
        <taxon>Pierinae</taxon>
        <taxon>Leptosia</taxon>
    </lineage>
</organism>
<dbReference type="GO" id="GO:0043843">
    <property type="term" value="F:ADP-specific glucokinase activity"/>
    <property type="evidence" value="ECO:0007669"/>
    <property type="project" value="TreeGrafter"/>
</dbReference>
<evidence type="ECO:0000256" key="5">
    <source>
        <dbReference type="ARBA" id="ARBA00022842"/>
    </source>
</evidence>
<reference evidence="7 8" key="1">
    <citation type="submission" date="2023-11" db="EMBL/GenBank/DDBJ databases">
        <authorList>
            <person name="Okamura Y."/>
        </authorList>
    </citation>
    <scope>NUCLEOTIDE SEQUENCE [LARGE SCALE GENOMIC DNA]</scope>
</reference>
<dbReference type="GO" id="GO:0006096">
    <property type="term" value="P:glycolytic process"/>
    <property type="evidence" value="ECO:0007669"/>
    <property type="project" value="UniProtKB-KW"/>
</dbReference>
<dbReference type="InterPro" id="IPR007666">
    <property type="entry name" value="ADP_PFK/GK"/>
</dbReference>
<comment type="caution">
    <text evidence="7">The sequence shown here is derived from an EMBL/GenBank/DDBJ whole genome shotgun (WGS) entry which is preliminary data.</text>
</comment>
<keyword evidence="5" id="KW-0460">Magnesium</keyword>
<dbReference type="GO" id="GO:0006006">
    <property type="term" value="P:glucose metabolic process"/>
    <property type="evidence" value="ECO:0007669"/>
    <property type="project" value="TreeGrafter"/>
</dbReference>
<dbReference type="AlphaFoldDB" id="A0AAV1J3G8"/>